<dbReference type="Gene3D" id="3.60.10.10">
    <property type="entry name" value="Endonuclease/exonuclease/phosphatase"/>
    <property type="match status" value="1"/>
</dbReference>
<protein>
    <recommendedName>
        <fullName evidence="4">DNAse I-like superfamily protein</fullName>
    </recommendedName>
</protein>
<gene>
    <name evidence="2" type="ORF">Acr_00g0078440</name>
</gene>
<dbReference type="Gene3D" id="2.40.70.10">
    <property type="entry name" value="Acid Proteases"/>
    <property type="match status" value="1"/>
</dbReference>
<keyword evidence="3" id="KW-1185">Reference proteome</keyword>
<dbReference type="SUPFAM" id="SSF56219">
    <property type="entry name" value="DNase I-like"/>
    <property type="match status" value="1"/>
</dbReference>
<feature type="compositionally biased region" description="Basic and acidic residues" evidence="1">
    <location>
        <begin position="33"/>
        <end position="48"/>
    </location>
</feature>
<name>A0A7J0DTV3_9ERIC</name>
<dbReference type="InterPro" id="IPR036691">
    <property type="entry name" value="Endo/exonu/phosph_ase_sf"/>
</dbReference>
<dbReference type="OrthoDB" id="1113518at2759"/>
<dbReference type="EMBL" id="BJWL01000396">
    <property type="protein sequence ID" value="GFS42194.1"/>
    <property type="molecule type" value="Genomic_DNA"/>
</dbReference>
<dbReference type="AlphaFoldDB" id="A0A7J0DTV3"/>
<accession>A0A7J0DTV3</accession>
<reference evidence="3" key="1">
    <citation type="submission" date="2019-07" db="EMBL/GenBank/DDBJ databases">
        <title>De Novo Assembly of kiwifruit Actinidia rufa.</title>
        <authorList>
            <person name="Sugita-Konishi S."/>
            <person name="Sato K."/>
            <person name="Mori E."/>
            <person name="Abe Y."/>
            <person name="Kisaki G."/>
            <person name="Hamano K."/>
            <person name="Suezawa K."/>
            <person name="Otani M."/>
            <person name="Fukuda T."/>
            <person name="Manabe T."/>
            <person name="Gomi K."/>
            <person name="Tabuchi M."/>
            <person name="Akimitsu K."/>
            <person name="Kataoka I."/>
        </authorList>
    </citation>
    <scope>NUCLEOTIDE SEQUENCE [LARGE SCALE GENOMIC DNA]</scope>
    <source>
        <strain evidence="3">cv. Fuchu</strain>
    </source>
</reference>
<dbReference type="PANTHER" id="PTHR33710:SF64">
    <property type="entry name" value="ENDONUCLEASE_EXONUCLEASE_PHOSPHATASE DOMAIN-CONTAINING PROTEIN"/>
    <property type="match status" value="1"/>
</dbReference>
<proteinExistence type="predicted"/>
<sequence>MPEGWATSMLDTITSTSKKGAIAMAQVQTTGPTREDSEDVAKDNDVGSKDNNPVEVLVEMETSSHTLGEEDTDCSPEVRNIEPERKQVASAIRREDKVQPQPNKIPWEMETSSHTLGEEDTDCSPKVRNIEPERKQVASAIRREDKVQPQPNKIPWASLFVGSNQRSEGTILQKVEVRNGRVKLLIEDVEPAARRWQHSLVGYFGGRFLSKKALDLIVASWKLPNLPLSMWGNSSVAKICSRIGNPICVDKYTANCERISYARAMVEIDVAKEMIECIEVELPSRAIHKQVVYYENLPKFYANYRIIGHSASSCKVGGKIKEKQAAKANPGVQEVGVVVQIVGQDDFNVVLKGEEKTNGLPFTQYETSDFQDCCYKIGVEDLRSTGMYYTWSNNTVWSKLDRVMVNSKWLQEGIPALARFGLPGKYSDHSPCIVSLFDNIEHGIRPFKFFNMWTQHSDFFEAVRNSWSSWVEGTAMLIGGSRMNNRGVKEARGQVNVVGQFSRNGGTTFIPYTDCSTTATTYAIFCATSATTCPTTCTISTSTSRNEDDEMRTKVTSIEQQLGKMNSILESLVISQQMQGRFSAQPQQNPKPTNCIEETHEHVQAITTLRSGKEIDKTIAPKRVIQGEEKSKELGDLGLEELKPTRVTLELTDRSVKVPSGIIEDVLIQVDTVYYPVDFIVLDTQPVDCESSKRHIPVILGKPFLATANAVIHCRHGLLKLSFGNMTLETNIFTVGKQMREVDQIEEINVIEYIIQEHVDREFMEDLIERALVWSEPHDQLESESVSFRDTSIVGKESESVLHVGHWTPTFEPLAPSVVKLVSSEEKPPIPERKPLPFTLKYAFLGEDRVMVNSKWLQEGIPALARFGLPGKYSDHSPCIVSLFDNIEHGIRPFKFFNMWTQHSDFFEAVRNSWSSWVEGTAMYRLRKKLKGLKEPLRKLNRHHFSHISVKSGIVEEELL</sequence>
<comment type="caution">
    <text evidence="2">The sequence shown here is derived from an EMBL/GenBank/DDBJ whole genome shotgun (WGS) entry which is preliminary data.</text>
</comment>
<dbReference type="Proteomes" id="UP000585474">
    <property type="component" value="Unassembled WGS sequence"/>
</dbReference>
<feature type="region of interest" description="Disordered" evidence="1">
    <location>
        <begin position="16"/>
        <end position="53"/>
    </location>
</feature>
<evidence type="ECO:0000256" key="1">
    <source>
        <dbReference type="SAM" id="MobiDB-lite"/>
    </source>
</evidence>
<organism evidence="2 3">
    <name type="scientific">Actinidia rufa</name>
    <dbReference type="NCBI Taxonomy" id="165716"/>
    <lineage>
        <taxon>Eukaryota</taxon>
        <taxon>Viridiplantae</taxon>
        <taxon>Streptophyta</taxon>
        <taxon>Embryophyta</taxon>
        <taxon>Tracheophyta</taxon>
        <taxon>Spermatophyta</taxon>
        <taxon>Magnoliopsida</taxon>
        <taxon>eudicotyledons</taxon>
        <taxon>Gunneridae</taxon>
        <taxon>Pentapetalae</taxon>
        <taxon>asterids</taxon>
        <taxon>Ericales</taxon>
        <taxon>Actinidiaceae</taxon>
        <taxon>Actinidia</taxon>
    </lineage>
</organism>
<dbReference type="CDD" id="cd00303">
    <property type="entry name" value="retropepsin_like"/>
    <property type="match status" value="1"/>
</dbReference>
<evidence type="ECO:0000313" key="2">
    <source>
        <dbReference type="EMBL" id="GFS42194.1"/>
    </source>
</evidence>
<dbReference type="PANTHER" id="PTHR33710">
    <property type="entry name" value="BNAC02G09200D PROTEIN"/>
    <property type="match status" value="1"/>
</dbReference>
<evidence type="ECO:0008006" key="4">
    <source>
        <dbReference type="Google" id="ProtNLM"/>
    </source>
</evidence>
<evidence type="ECO:0000313" key="3">
    <source>
        <dbReference type="Proteomes" id="UP000585474"/>
    </source>
</evidence>
<dbReference type="InterPro" id="IPR021109">
    <property type="entry name" value="Peptidase_aspartic_dom_sf"/>
</dbReference>